<organism evidence="1 2">
    <name type="scientific">Chlorobium phaeobacteroides (strain DSM 266 / SMG 266 / 2430)</name>
    <dbReference type="NCBI Taxonomy" id="290317"/>
    <lineage>
        <taxon>Bacteria</taxon>
        <taxon>Pseudomonadati</taxon>
        <taxon>Chlorobiota</taxon>
        <taxon>Chlorobiia</taxon>
        <taxon>Chlorobiales</taxon>
        <taxon>Chlorobiaceae</taxon>
        <taxon>Chlorobium/Pelodictyon group</taxon>
        <taxon>Chlorobium</taxon>
    </lineage>
</organism>
<dbReference type="SUPFAM" id="SSF47598">
    <property type="entry name" value="Ribbon-helix-helix"/>
    <property type="match status" value="1"/>
</dbReference>
<accession>A1BIF8</accession>
<dbReference type="InterPro" id="IPR010985">
    <property type="entry name" value="Ribbon_hlx_hlx"/>
</dbReference>
<name>A1BIF8_CHLPD</name>
<sequence>MKKQKKTVPEFRSEQDEREFWATHDSSEYIDWEKAGTAIFPDLKPTMKTISLRLPEQMLNRIKVLANERDVPYQSLLKMFLKERIDREYEPKRNKPRSSRKANA</sequence>
<keyword evidence="2" id="KW-1185">Reference proteome</keyword>
<dbReference type="InterPro" id="IPR022148">
    <property type="entry name" value="CopG_antitoxin"/>
</dbReference>
<proteinExistence type="predicted"/>
<dbReference type="eggNOG" id="COG5304">
    <property type="taxonomic scope" value="Bacteria"/>
</dbReference>
<evidence type="ECO:0000313" key="2">
    <source>
        <dbReference type="Proteomes" id="UP000008701"/>
    </source>
</evidence>
<dbReference type="KEGG" id="cph:Cpha266_2182"/>
<dbReference type="GO" id="GO:0006355">
    <property type="term" value="P:regulation of DNA-templated transcription"/>
    <property type="evidence" value="ECO:0007669"/>
    <property type="project" value="InterPro"/>
</dbReference>
<dbReference type="OrthoDB" id="5297245at2"/>
<dbReference type="EMBL" id="CP000492">
    <property type="protein sequence ID" value="ABL66185.1"/>
    <property type="molecule type" value="Genomic_DNA"/>
</dbReference>
<reference evidence="1 2" key="1">
    <citation type="submission" date="2006-12" db="EMBL/GenBank/DDBJ databases">
        <title>Complete sequence of Chlorobium phaeobacteroides DSM 266.</title>
        <authorList>
            <consortium name="US DOE Joint Genome Institute"/>
            <person name="Copeland A."/>
            <person name="Lucas S."/>
            <person name="Lapidus A."/>
            <person name="Barry K."/>
            <person name="Detter J.C."/>
            <person name="Glavina del Rio T."/>
            <person name="Hammon N."/>
            <person name="Israni S."/>
            <person name="Pitluck S."/>
            <person name="Goltsman E."/>
            <person name="Schmutz J."/>
            <person name="Larimer F."/>
            <person name="Land M."/>
            <person name="Hauser L."/>
            <person name="Mikhailova N."/>
            <person name="Li T."/>
            <person name="Overmann J."/>
            <person name="Bryant D.A."/>
            <person name="Richardson P."/>
        </authorList>
    </citation>
    <scope>NUCLEOTIDE SEQUENCE [LARGE SCALE GENOMIC DNA]</scope>
    <source>
        <strain evidence="1 2">DSM 266</strain>
    </source>
</reference>
<gene>
    <name evidence="1" type="ordered locus">Cpha266_2182</name>
</gene>
<dbReference type="Proteomes" id="UP000008701">
    <property type="component" value="Chromosome"/>
</dbReference>
<dbReference type="HOGENOM" id="CLU_179401_0_0_10"/>
<dbReference type="RefSeq" id="WP_011745983.1">
    <property type="nucleotide sequence ID" value="NC_008639.1"/>
</dbReference>
<protein>
    <submittedName>
        <fullName evidence="1">Uncharacterized protein</fullName>
    </submittedName>
</protein>
<evidence type="ECO:0000313" key="1">
    <source>
        <dbReference type="EMBL" id="ABL66185.1"/>
    </source>
</evidence>
<dbReference type="Pfam" id="PF12441">
    <property type="entry name" value="CopG_antitoxin"/>
    <property type="match status" value="1"/>
</dbReference>
<dbReference type="AlphaFoldDB" id="A1BIF8"/>